<gene>
    <name evidence="4" type="ORF">FH972_021147</name>
</gene>
<dbReference type="Gene3D" id="3.20.20.70">
    <property type="entry name" value="Aldolase class I"/>
    <property type="match status" value="1"/>
</dbReference>
<dbReference type="InterPro" id="IPR004136">
    <property type="entry name" value="NMO"/>
</dbReference>
<dbReference type="Pfam" id="PF03060">
    <property type="entry name" value="NMO"/>
    <property type="match status" value="1"/>
</dbReference>
<dbReference type="PANTHER" id="PTHR32332:SF34">
    <property type="entry name" value="2-NITROPROPANE DIOXYGENASE FAMILY, PUTATIVE-RELATED"/>
    <property type="match status" value="1"/>
</dbReference>
<dbReference type="Proteomes" id="UP000327013">
    <property type="component" value="Unassembled WGS sequence"/>
</dbReference>
<evidence type="ECO:0000256" key="2">
    <source>
        <dbReference type="ARBA" id="ARBA00022643"/>
    </source>
</evidence>
<dbReference type="CDD" id="cd04730">
    <property type="entry name" value="NPD_like"/>
    <property type="match status" value="1"/>
</dbReference>
<evidence type="ECO:0000313" key="5">
    <source>
        <dbReference type="Proteomes" id="UP000327013"/>
    </source>
</evidence>
<dbReference type="OrthoDB" id="10265891at2759"/>
<keyword evidence="2" id="KW-0288">FMN</keyword>
<accession>A0A5N6KP23</accession>
<proteinExistence type="predicted"/>
<comment type="caution">
    <text evidence="4">The sequence shown here is derived from an EMBL/GenBank/DDBJ whole genome shotgun (WGS) entry which is preliminary data.</text>
</comment>
<name>A0A5N6KP23_9ROSI</name>
<dbReference type="PANTHER" id="PTHR32332">
    <property type="entry name" value="2-NITROPROPANE DIOXYGENASE"/>
    <property type="match status" value="1"/>
</dbReference>
<protein>
    <submittedName>
        <fullName evidence="4">Uncharacterized protein</fullName>
    </submittedName>
</protein>
<dbReference type="InterPro" id="IPR013785">
    <property type="entry name" value="Aldolase_TIM"/>
</dbReference>
<dbReference type="EMBL" id="VIBQ01000009">
    <property type="protein sequence ID" value="KAB8336839.1"/>
    <property type="molecule type" value="Genomic_DNA"/>
</dbReference>
<organism evidence="4 5">
    <name type="scientific">Carpinus fangiana</name>
    <dbReference type="NCBI Taxonomy" id="176857"/>
    <lineage>
        <taxon>Eukaryota</taxon>
        <taxon>Viridiplantae</taxon>
        <taxon>Streptophyta</taxon>
        <taxon>Embryophyta</taxon>
        <taxon>Tracheophyta</taxon>
        <taxon>Spermatophyta</taxon>
        <taxon>Magnoliopsida</taxon>
        <taxon>eudicotyledons</taxon>
        <taxon>Gunneridae</taxon>
        <taxon>Pentapetalae</taxon>
        <taxon>rosids</taxon>
        <taxon>fabids</taxon>
        <taxon>Fagales</taxon>
        <taxon>Betulaceae</taxon>
        <taxon>Carpinus</taxon>
    </lineage>
</organism>
<evidence type="ECO:0000313" key="4">
    <source>
        <dbReference type="EMBL" id="KAB8336839.1"/>
    </source>
</evidence>
<keyword evidence="5" id="KW-1185">Reference proteome</keyword>
<evidence type="ECO:0000256" key="1">
    <source>
        <dbReference type="ARBA" id="ARBA00022630"/>
    </source>
</evidence>
<dbReference type="AlphaFoldDB" id="A0A5N6KP23"/>
<evidence type="ECO:0000256" key="3">
    <source>
        <dbReference type="ARBA" id="ARBA00023002"/>
    </source>
</evidence>
<dbReference type="SUPFAM" id="SSF51412">
    <property type="entry name" value="Inosine monophosphate dehydrogenase (IMPDH)"/>
    <property type="match status" value="1"/>
</dbReference>
<dbReference type="GO" id="GO:0018580">
    <property type="term" value="F:nitronate monooxygenase activity"/>
    <property type="evidence" value="ECO:0007669"/>
    <property type="project" value="InterPro"/>
</dbReference>
<sequence length="361" mass="37647">MTLQSDYPWTQSPLVTSAPMRIIAGAKLACATSEAGGLGFIGAGTDMSVLPQELSTAAELLSSSANKKVASHHAQTGQLPVGVGIICHKASLDELLAALNEPGRIPAAIWLFAPDDPADLKRWTERIRETTKAKPSKIWIQVGGVKEAVQVSKSCAPEALVVQGIDAGGHGLQDGASIVSLLPEVADALEAAKARGHVKHVPALIAAGGIADGRGVAAALALGAQGVCLGTRYLASEEAVIAKGYSDEIIRADDGGQTTVRSKVYDTLRGTTHWPERYGGRGVTNATFHDWNQGMDLEQNKQLYESAVKAGDSGWGPQGRMTTYAGTAVGLVKTVQKASDITAEVREDSKRILGALAHASS</sequence>
<keyword evidence="3" id="KW-0560">Oxidoreductase</keyword>
<reference evidence="4 5" key="1">
    <citation type="submission" date="2019-06" db="EMBL/GenBank/DDBJ databases">
        <title>A chromosomal-level reference genome of Carpinus fangiana (Coryloideae, Betulaceae).</title>
        <authorList>
            <person name="Yang X."/>
            <person name="Wang Z."/>
            <person name="Zhang L."/>
            <person name="Hao G."/>
            <person name="Liu J."/>
            <person name="Yang Y."/>
        </authorList>
    </citation>
    <scope>NUCLEOTIDE SEQUENCE [LARGE SCALE GENOMIC DNA]</scope>
    <source>
        <strain evidence="4">Cfa_2016G</strain>
        <tissue evidence="4">Leaf</tissue>
    </source>
</reference>
<keyword evidence="1" id="KW-0285">Flavoprotein</keyword>